<evidence type="ECO:0000313" key="13">
    <source>
        <dbReference type="EMBL" id="THH40303.1"/>
    </source>
</evidence>
<dbReference type="Pfam" id="PF00989">
    <property type="entry name" value="PAS"/>
    <property type="match status" value="1"/>
</dbReference>
<evidence type="ECO:0000256" key="10">
    <source>
        <dbReference type="ARBA" id="ARBA00070616"/>
    </source>
</evidence>
<dbReference type="InterPro" id="IPR035965">
    <property type="entry name" value="PAS-like_dom_sf"/>
</dbReference>
<dbReference type="OrthoDB" id="9808408at2"/>
<keyword evidence="4" id="KW-0808">Transferase</keyword>
<keyword evidence="5" id="KW-0547">Nucleotide-binding</keyword>
<gene>
    <name evidence="13" type="ORF">E4021_06085</name>
</gene>
<comment type="catalytic activity">
    <reaction evidence="1">
        <text>ATP + protein L-histidine = ADP + protein N-phospho-L-histidine.</text>
        <dbReference type="EC" id="2.7.13.3"/>
    </reaction>
</comment>
<dbReference type="InterPro" id="IPR000014">
    <property type="entry name" value="PAS"/>
</dbReference>
<dbReference type="RefSeq" id="WP_136457433.1">
    <property type="nucleotide sequence ID" value="NZ_SRSF01000002.1"/>
</dbReference>
<evidence type="ECO:0000256" key="7">
    <source>
        <dbReference type="ARBA" id="ARBA00022840"/>
    </source>
</evidence>
<dbReference type="PANTHER" id="PTHR43711:SF26">
    <property type="entry name" value="SENSOR HISTIDINE KINASE RCSC"/>
    <property type="match status" value="1"/>
</dbReference>
<proteinExistence type="predicted"/>
<dbReference type="EMBL" id="SRSF01000002">
    <property type="protein sequence ID" value="THH40303.1"/>
    <property type="molecule type" value="Genomic_DNA"/>
</dbReference>
<dbReference type="Pfam" id="PF00512">
    <property type="entry name" value="HisKA"/>
    <property type="match status" value="1"/>
</dbReference>
<dbReference type="EC" id="2.7.13.3" evidence="2"/>
<dbReference type="NCBIfam" id="TIGR00229">
    <property type="entry name" value="sensory_box"/>
    <property type="match status" value="1"/>
</dbReference>
<evidence type="ECO:0000259" key="12">
    <source>
        <dbReference type="PROSITE" id="PS50112"/>
    </source>
</evidence>
<keyword evidence="7" id="KW-0067">ATP-binding</keyword>
<evidence type="ECO:0000259" key="11">
    <source>
        <dbReference type="PROSITE" id="PS50109"/>
    </source>
</evidence>
<evidence type="ECO:0000256" key="5">
    <source>
        <dbReference type="ARBA" id="ARBA00022741"/>
    </source>
</evidence>
<dbReference type="Gene3D" id="3.30.565.10">
    <property type="entry name" value="Histidine kinase-like ATPase, C-terminal domain"/>
    <property type="match status" value="1"/>
</dbReference>
<evidence type="ECO:0000256" key="3">
    <source>
        <dbReference type="ARBA" id="ARBA00022553"/>
    </source>
</evidence>
<dbReference type="InterPro" id="IPR003661">
    <property type="entry name" value="HisK_dim/P_dom"/>
</dbReference>
<evidence type="ECO:0000256" key="2">
    <source>
        <dbReference type="ARBA" id="ARBA00012438"/>
    </source>
</evidence>
<dbReference type="CDD" id="cd00130">
    <property type="entry name" value="PAS"/>
    <property type="match status" value="1"/>
</dbReference>
<dbReference type="InterPro" id="IPR004358">
    <property type="entry name" value="Sig_transdc_His_kin-like_C"/>
</dbReference>
<evidence type="ECO:0000256" key="6">
    <source>
        <dbReference type="ARBA" id="ARBA00022777"/>
    </source>
</evidence>
<dbReference type="CDD" id="cd00082">
    <property type="entry name" value="HisKA"/>
    <property type="match status" value="1"/>
</dbReference>
<dbReference type="FunFam" id="3.30.565.10:FF:000006">
    <property type="entry name" value="Sensor histidine kinase WalK"/>
    <property type="match status" value="1"/>
</dbReference>
<dbReference type="AlphaFoldDB" id="A0A4V3XLC5"/>
<dbReference type="GO" id="GO:0000155">
    <property type="term" value="F:phosphorelay sensor kinase activity"/>
    <property type="evidence" value="ECO:0007669"/>
    <property type="project" value="InterPro"/>
</dbReference>
<dbReference type="SUPFAM" id="SSF47384">
    <property type="entry name" value="Homodimeric domain of signal transducing histidine kinase"/>
    <property type="match status" value="1"/>
</dbReference>
<keyword evidence="6" id="KW-0418">Kinase</keyword>
<dbReference type="InterPro" id="IPR005467">
    <property type="entry name" value="His_kinase_dom"/>
</dbReference>
<reference evidence="13 14" key="1">
    <citation type="submission" date="2019-04" db="EMBL/GenBank/DDBJ databases">
        <title>Lewinella litorea sp. nov., isolated from a marine sand.</title>
        <authorList>
            <person name="Yoon J.-H."/>
        </authorList>
    </citation>
    <scope>NUCLEOTIDE SEQUENCE [LARGE SCALE GENOMIC DNA]</scope>
    <source>
        <strain evidence="13 14">HSMS-39</strain>
    </source>
</reference>
<evidence type="ECO:0000313" key="14">
    <source>
        <dbReference type="Proteomes" id="UP000308528"/>
    </source>
</evidence>
<protein>
    <recommendedName>
        <fullName evidence="10">Sensor protein FixL</fullName>
        <ecNumber evidence="2">2.7.13.3</ecNumber>
    </recommendedName>
</protein>
<keyword evidence="3" id="KW-0597">Phosphoprotein</keyword>
<evidence type="ECO:0000256" key="9">
    <source>
        <dbReference type="ARBA" id="ARBA00059827"/>
    </source>
</evidence>
<dbReference type="SUPFAM" id="SSF55785">
    <property type="entry name" value="PYP-like sensor domain (PAS domain)"/>
    <property type="match status" value="1"/>
</dbReference>
<dbReference type="SMART" id="SM00388">
    <property type="entry name" value="HisKA"/>
    <property type="match status" value="1"/>
</dbReference>
<dbReference type="SMART" id="SM00091">
    <property type="entry name" value="PAS"/>
    <property type="match status" value="1"/>
</dbReference>
<dbReference type="InterPro" id="IPR036097">
    <property type="entry name" value="HisK_dim/P_sf"/>
</dbReference>
<keyword evidence="14" id="KW-1185">Reference proteome</keyword>
<dbReference type="FunFam" id="3.30.450.20:FF:000060">
    <property type="entry name" value="Sensor protein FixL"/>
    <property type="match status" value="1"/>
</dbReference>
<keyword evidence="8" id="KW-0902">Two-component regulatory system</keyword>
<dbReference type="InterPro" id="IPR003594">
    <property type="entry name" value="HATPase_dom"/>
</dbReference>
<dbReference type="PROSITE" id="PS50109">
    <property type="entry name" value="HIS_KIN"/>
    <property type="match status" value="1"/>
</dbReference>
<dbReference type="Gene3D" id="3.30.450.20">
    <property type="entry name" value="PAS domain"/>
    <property type="match status" value="1"/>
</dbReference>
<dbReference type="CDD" id="cd00075">
    <property type="entry name" value="HATPase"/>
    <property type="match status" value="1"/>
</dbReference>
<feature type="domain" description="Histidine kinase" evidence="11">
    <location>
        <begin position="175"/>
        <end position="391"/>
    </location>
</feature>
<dbReference type="GO" id="GO:0006355">
    <property type="term" value="P:regulation of DNA-templated transcription"/>
    <property type="evidence" value="ECO:0007669"/>
    <property type="project" value="InterPro"/>
</dbReference>
<dbReference type="InterPro" id="IPR050736">
    <property type="entry name" value="Sensor_HK_Regulatory"/>
</dbReference>
<dbReference type="SUPFAM" id="SSF55874">
    <property type="entry name" value="ATPase domain of HSP90 chaperone/DNA topoisomerase II/histidine kinase"/>
    <property type="match status" value="1"/>
</dbReference>
<organism evidence="13 14">
    <name type="scientific">Neolewinella litorea</name>
    <dbReference type="NCBI Taxonomy" id="2562452"/>
    <lineage>
        <taxon>Bacteria</taxon>
        <taxon>Pseudomonadati</taxon>
        <taxon>Bacteroidota</taxon>
        <taxon>Saprospiria</taxon>
        <taxon>Saprospirales</taxon>
        <taxon>Lewinellaceae</taxon>
        <taxon>Neolewinella</taxon>
    </lineage>
</organism>
<dbReference type="Pfam" id="PF02518">
    <property type="entry name" value="HATPase_c"/>
    <property type="match status" value="1"/>
</dbReference>
<dbReference type="PRINTS" id="PR00344">
    <property type="entry name" value="BCTRLSENSOR"/>
</dbReference>
<sequence length="392" mass="43979">MSQDDGRRLKALFEMATDGIITMNDRGIMENVNRAACELFGYTAEELRGQKVNMLMSSHDRTHHDEYLERYQRTRVPHIIGIGREVTGRCKDGREFPLRLAVSEVTLAEGTVYTGILHDLSEFHLAKKRVDDLNRSLESKVIERTAALRAREAELQRALGKERELNELKSRFLTLASHEFKTPLSTVLSSAELIELYTDTGQQPKRQGHLNRIKEAVGQLTEILNDFLSLSQLEQGVIRPEVRKVHLDSVLSTAIEASEGQLKPGQVIEVTGLDGDTLITTDPKLLRRILINLLSNAAKYSPPDSPLYVRASLLEGELLLEVEDHGIGIPLEDQVHLFDRFFRARNVENIKGTGLGLNIVAQYVELLGGSLNYTSREGEGTTFSIRLPNTDN</sequence>
<dbReference type="PANTHER" id="PTHR43711">
    <property type="entry name" value="TWO-COMPONENT HISTIDINE KINASE"/>
    <property type="match status" value="1"/>
</dbReference>
<evidence type="ECO:0000256" key="4">
    <source>
        <dbReference type="ARBA" id="ARBA00022679"/>
    </source>
</evidence>
<accession>A0A4V3XLC5</accession>
<evidence type="ECO:0000256" key="1">
    <source>
        <dbReference type="ARBA" id="ARBA00000085"/>
    </source>
</evidence>
<feature type="domain" description="PAS" evidence="12">
    <location>
        <begin position="5"/>
        <end position="75"/>
    </location>
</feature>
<evidence type="ECO:0000256" key="8">
    <source>
        <dbReference type="ARBA" id="ARBA00023012"/>
    </source>
</evidence>
<dbReference type="PROSITE" id="PS50112">
    <property type="entry name" value="PAS"/>
    <property type="match status" value="1"/>
</dbReference>
<dbReference type="SMART" id="SM00387">
    <property type="entry name" value="HATPase_c"/>
    <property type="match status" value="1"/>
</dbReference>
<name>A0A4V3XLC5_9BACT</name>
<comment type="function">
    <text evidence="9">Putative oxygen sensor; modulates the activity of FixJ, a transcriptional activator of nitrogen fixation fixK gene. FixL probably acts as a kinase that phosphorylates FixJ.</text>
</comment>
<dbReference type="Proteomes" id="UP000308528">
    <property type="component" value="Unassembled WGS sequence"/>
</dbReference>
<dbReference type="InterPro" id="IPR036890">
    <property type="entry name" value="HATPase_C_sf"/>
</dbReference>
<dbReference type="GO" id="GO:0005524">
    <property type="term" value="F:ATP binding"/>
    <property type="evidence" value="ECO:0007669"/>
    <property type="project" value="UniProtKB-KW"/>
</dbReference>
<dbReference type="InterPro" id="IPR013767">
    <property type="entry name" value="PAS_fold"/>
</dbReference>
<comment type="caution">
    <text evidence="13">The sequence shown here is derived from an EMBL/GenBank/DDBJ whole genome shotgun (WGS) entry which is preliminary data.</text>
</comment>
<dbReference type="Gene3D" id="1.10.287.130">
    <property type="match status" value="1"/>
</dbReference>